<dbReference type="NCBIfam" id="TIGR03860">
    <property type="entry name" value="FMN_nitrolo"/>
    <property type="match status" value="1"/>
</dbReference>
<feature type="binding site" evidence="6">
    <location>
        <position position="111"/>
    </location>
    <ligand>
        <name>FMN</name>
        <dbReference type="ChEBI" id="CHEBI:58210"/>
    </ligand>
</feature>
<dbReference type="PIRSF" id="PIRSF000337">
    <property type="entry name" value="NTA_MOA"/>
    <property type="match status" value="1"/>
</dbReference>
<dbReference type="Pfam" id="PF00296">
    <property type="entry name" value="Bac_luciferase"/>
    <property type="match status" value="1"/>
</dbReference>
<dbReference type="Gene3D" id="3.20.20.30">
    <property type="entry name" value="Luciferase-like domain"/>
    <property type="match status" value="1"/>
</dbReference>
<dbReference type="PANTHER" id="PTHR30011">
    <property type="entry name" value="ALKANESULFONATE MONOOXYGENASE-RELATED"/>
    <property type="match status" value="1"/>
</dbReference>
<evidence type="ECO:0000256" key="4">
    <source>
        <dbReference type="ARBA" id="ARBA00023033"/>
    </source>
</evidence>
<feature type="binding site" evidence="6">
    <location>
        <position position="273"/>
    </location>
    <ligand>
        <name>FMN</name>
        <dbReference type="ChEBI" id="CHEBI:58210"/>
    </ligand>
</feature>
<proteinExistence type="inferred from homology"/>
<dbReference type="EnsemblBacteria" id="ABA52764">
    <property type="protein sequence ID" value="ABA52764"/>
    <property type="gene ID" value="BURPS1710b_A2448"/>
</dbReference>
<evidence type="ECO:0000256" key="2">
    <source>
        <dbReference type="ARBA" id="ARBA00022643"/>
    </source>
</evidence>
<dbReference type="PANTHER" id="PTHR30011:SF16">
    <property type="entry name" value="C2H2 FINGER DOMAIN TRANSCRIPTION FACTOR (EUROFUNG)-RELATED"/>
    <property type="match status" value="1"/>
</dbReference>
<name>Q3JFQ5_BURP1</name>
<dbReference type="InterPro" id="IPR036661">
    <property type="entry name" value="Luciferase-like_sf"/>
</dbReference>
<evidence type="ECO:0000313" key="8">
    <source>
        <dbReference type="EMBL" id="ABA52764.1"/>
    </source>
</evidence>
<dbReference type="HOGENOM" id="CLU_022256_1_2_4"/>
<evidence type="ECO:0000259" key="7">
    <source>
        <dbReference type="Pfam" id="PF00296"/>
    </source>
</evidence>
<gene>
    <name evidence="8" type="ordered locus">BURPS1710b_A2448</name>
</gene>
<dbReference type="InterPro" id="IPR016215">
    <property type="entry name" value="NTA_MOA"/>
</dbReference>
<evidence type="ECO:0000313" key="9">
    <source>
        <dbReference type="Proteomes" id="UP000002700"/>
    </source>
</evidence>
<feature type="binding site" evidence="6">
    <location>
        <position position="198"/>
    </location>
    <ligand>
        <name>FMN</name>
        <dbReference type="ChEBI" id="CHEBI:58210"/>
    </ligand>
</feature>
<accession>Q3JFQ5</accession>
<dbReference type="Proteomes" id="UP000002700">
    <property type="component" value="Chromosome II"/>
</dbReference>
<sequence>MATRARRRRGPTLVARTGHVARIACVAVSRLAAAATSPFPRRRAPSSMTSLPKRPQRRQLHLNVNILHSGFVPSAWRIDDADPRAFVDVSHYVRIARIAEAAKFDAVFLADNASIVDQIDFRPITALEPTIVLASIAAATARIGLIGTASTSYNEPFNLARRFASLDHVSGGRAGWNVVTTADAGSARNFGLDAAPDHAARYARAAEFVDVVKALWDSWDDDALVGDKASGRFVDTAKVRPIAHRGTHFRVHGPLNLPRPPQGHPVLVQAGGSADGRAFAARHAQAVFSASQSFDEALAFARALKAAAAGCGRGDIMVLPGLTTIVGATEADALRRRDELVDLIPLRYGLNRLAGTLGVPVERLAPDAPLPDDLALPDGGNGNHTFFHATLARARRRGYTARELIRAMAGGGGHRVIAGTPEQIADDIAHWFGAGAADGFNLMPDVLPGGLRDFVDGVVPILQRRGLFRTEYEGTTLRDHFGLPRPAKPGACERA</sequence>
<keyword evidence="2 6" id="KW-0288">FMN</keyword>
<evidence type="ECO:0000256" key="5">
    <source>
        <dbReference type="ARBA" id="ARBA00033748"/>
    </source>
</evidence>
<comment type="similarity">
    <text evidence="5">Belongs to the NtaA/SnaA/DszA monooxygenase family.</text>
</comment>
<dbReference type="KEGG" id="bpm:BURPS1710b_A2448"/>
<dbReference type="EMBL" id="CP000125">
    <property type="protein sequence ID" value="ABA52764.1"/>
    <property type="molecule type" value="Genomic_DNA"/>
</dbReference>
<keyword evidence="4 8" id="KW-0503">Monooxygenase</keyword>
<organism evidence="8 9">
    <name type="scientific">Burkholderia pseudomallei (strain 1710b)</name>
    <dbReference type="NCBI Taxonomy" id="320372"/>
    <lineage>
        <taxon>Bacteria</taxon>
        <taxon>Pseudomonadati</taxon>
        <taxon>Pseudomonadota</taxon>
        <taxon>Betaproteobacteria</taxon>
        <taxon>Burkholderiales</taxon>
        <taxon>Burkholderiaceae</taxon>
        <taxon>Burkholderia</taxon>
        <taxon>pseudomallei group</taxon>
    </lineage>
</organism>
<evidence type="ECO:0000256" key="3">
    <source>
        <dbReference type="ARBA" id="ARBA00023002"/>
    </source>
</evidence>
<evidence type="ECO:0000256" key="1">
    <source>
        <dbReference type="ARBA" id="ARBA00022630"/>
    </source>
</evidence>
<feature type="domain" description="Luciferase-like" evidence="7">
    <location>
        <begin position="88"/>
        <end position="436"/>
    </location>
</feature>
<reference evidence="8 9" key="1">
    <citation type="submission" date="2005-09" db="EMBL/GenBank/DDBJ databases">
        <authorList>
            <person name="Woods D.E."/>
            <person name="Nierman W.C."/>
        </authorList>
    </citation>
    <scope>NUCLEOTIDE SEQUENCE [LARGE SCALE GENOMIC DNA]</scope>
    <source>
        <strain evidence="8 9">1710b</strain>
    </source>
</reference>
<dbReference type="InterPro" id="IPR051260">
    <property type="entry name" value="Diverse_substr_monoxygenases"/>
</dbReference>
<protein>
    <submittedName>
        <fullName evidence="8">Putative nitrilotriacetate monooxygenase component A</fullName>
    </submittedName>
</protein>
<dbReference type="InterPro" id="IPR011251">
    <property type="entry name" value="Luciferase-like_dom"/>
</dbReference>
<feature type="binding site" evidence="6">
    <location>
        <position position="202"/>
    </location>
    <ligand>
        <name>FMN</name>
        <dbReference type="ChEBI" id="CHEBI:58210"/>
    </ligand>
</feature>
<keyword evidence="1 6" id="KW-0285">Flavoprotein</keyword>
<dbReference type="SUPFAM" id="SSF51679">
    <property type="entry name" value="Bacterial luciferase-like"/>
    <property type="match status" value="1"/>
</dbReference>
<dbReference type="AlphaFoldDB" id="Q3JFQ5"/>
<dbReference type="GO" id="GO:0004497">
    <property type="term" value="F:monooxygenase activity"/>
    <property type="evidence" value="ECO:0007669"/>
    <property type="project" value="UniProtKB-KW"/>
</dbReference>
<feature type="binding site" evidence="6">
    <location>
        <position position="148"/>
    </location>
    <ligand>
        <name>FMN</name>
        <dbReference type="ChEBI" id="CHEBI:58210"/>
    </ligand>
</feature>
<dbReference type="CDD" id="cd01095">
    <property type="entry name" value="Nitrilotriacetate_monoxgenase"/>
    <property type="match status" value="1"/>
</dbReference>
<dbReference type="GO" id="GO:0016705">
    <property type="term" value="F:oxidoreductase activity, acting on paired donors, with incorporation or reduction of molecular oxygen"/>
    <property type="evidence" value="ECO:0007669"/>
    <property type="project" value="InterPro"/>
</dbReference>
<evidence type="ECO:0000256" key="6">
    <source>
        <dbReference type="PIRSR" id="PIRSR000337-1"/>
    </source>
</evidence>
<keyword evidence="3" id="KW-0560">Oxidoreductase</keyword>